<accession>A0ABV4AQL5</accession>
<dbReference type="Gene3D" id="3.40.630.30">
    <property type="match status" value="1"/>
</dbReference>
<dbReference type="PROSITE" id="PS51186">
    <property type="entry name" value="GNAT"/>
    <property type="match status" value="1"/>
</dbReference>
<dbReference type="Pfam" id="PF00583">
    <property type="entry name" value="Acetyltransf_1"/>
    <property type="match status" value="1"/>
</dbReference>
<dbReference type="EC" id="2.3.-.-" evidence="2"/>
<keyword evidence="3" id="KW-1185">Reference proteome</keyword>
<reference evidence="2 3" key="1">
    <citation type="submission" date="2024-07" db="EMBL/GenBank/DDBJ databases">
        <title>Molecular mechanisms and environmental adaptations of flagellar loss and biofilm growth of Rhodanobacter under environmental stress.</title>
        <authorList>
            <person name="Chen M."/>
        </authorList>
    </citation>
    <scope>NUCLEOTIDE SEQUENCE [LARGE SCALE GENOMIC DNA]</scope>
    <source>
        <strain evidence="2 3">RS22</strain>
    </source>
</reference>
<protein>
    <submittedName>
        <fullName evidence="2">GNAT family N-acetyltransferase</fullName>
        <ecNumber evidence="2">2.3.-.-</ecNumber>
    </submittedName>
</protein>
<dbReference type="EMBL" id="JBGBPY010000001">
    <property type="protein sequence ID" value="MEY2182698.1"/>
    <property type="molecule type" value="Genomic_DNA"/>
</dbReference>
<keyword evidence="2" id="KW-0808">Transferase</keyword>
<evidence type="ECO:0000313" key="3">
    <source>
        <dbReference type="Proteomes" id="UP001562159"/>
    </source>
</evidence>
<dbReference type="InterPro" id="IPR016181">
    <property type="entry name" value="Acyl_CoA_acyltransferase"/>
</dbReference>
<feature type="domain" description="N-acetyltransferase" evidence="1">
    <location>
        <begin position="7"/>
        <end position="164"/>
    </location>
</feature>
<sequence>MAASPDLHVCPVTSALREAVLRLRARPGQDGFVSPPARTLADAEQCAGSEPMAILLGVTPIGYYRIEHSARGLTGLVDDADALGLRSFQLDASWQGRGLAMRAMEALLSDLAQRHPQARRLLLTVNCDNAAALALYRRAGFADSGTLYHGGRSGPQHLLWRALP</sequence>
<dbReference type="Proteomes" id="UP001562159">
    <property type="component" value="Unassembled WGS sequence"/>
</dbReference>
<dbReference type="InterPro" id="IPR000182">
    <property type="entry name" value="GNAT_dom"/>
</dbReference>
<dbReference type="Gene3D" id="1.10.287.900">
    <property type="entry name" value="The crystal structure of the spermine/spermidine acetyltransferase from enterococcus faecali"/>
    <property type="match status" value="1"/>
</dbReference>
<comment type="caution">
    <text evidence="2">The sequence shown here is derived from an EMBL/GenBank/DDBJ whole genome shotgun (WGS) entry which is preliminary data.</text>
</comment>
<dbReference type="InterPro" id="IPR027455">
    <property type="entry name" value="Sper_AcTfrase_N"/>
</dbReference>
<name>A0ABV4AQL5_9GAMM</name>
<organism evidence="2 3">
    <name type="scientific">Rhodanobacter humi</name>
    <dbReference type="NCBI Taxonomy" id="1888173"/>
    <lineage>
        <taxon>Bacteria</taxon>
        <taxon>Pseudomonadati</taxon>
        <taxon>Pseudomonadota</taxon>
        <taxon>Gammaproteobacteria</taxon>
        <taxon>Lysobacterales</taxon>
        <taxon>Rhodanobacteraceae</taxon>
        <taxon>Rhodanobacter</taxon>
    </lineage>
</organism>
<keyword evidence="2" id="KW-0012">Acyltransferase</keyword>
<dbReference type="SUPFAM" id="SSF55729">
    <property type="entry name" value="Acyl-CoA N-acyltransferases (Nat)"/>
    <property type="match status" value="1"/>
</dbReference>
<evidence type="ECO:0000313" key="2">
    <source>
        <dbReference type="EMBL" id="MEY2182698.1"/>
    </source>
</evidence>
<gene>
    <name evidence="2" type="ORF">AB7878_09725</name>
</gene>
<proteinExistence type="predicted"/>
<evidence type="ECO:0000259" key="1">
    <source>
        <dbReference type="PROSITE" id="PS51186"/>
    </source>
</evidence>
<dbReference type="GO" id="GO:0016746">
    <property type="term" value="F:acyltransferase activity"/>
    <property type="evidence" value="ECO:0007669"/>
    <property type="project" value="UniProtKB-KW"/>
</dbReference>